<keyword evidence="2" id="KW-0472">Membrane</keyword>
<feature type="transmembrane region" description="Helical" evidence="2">
    <location>
        <begin position="305"/>
        <end position="323"/>
    </location>
</feature>
<dbReference type="Gene3D" id="3.30.2010.10">
    <property type="entry name" value="Metalloproteases ('zincins'), catalytic domain"/>
    <property type="match status" value="1"/>
</dbReference>
<feature type="region of interest" description="Disordered" evidence="1">
    <location>
        <begin position="469"/>
        <end position="519"/>
    </location>
</feature>
<dbReference type="GO" id="GO:0006508">
    <property type="term" value="P:proteolysis"/>
    <property type="evidence" value="ECO:0007669"/>
    <property type="project" value="UniProtKB-KW"/>
</dbReference>
<dbReference type="Proteomes" id="UP000557872">
    <property type="component" value="Unassembled WGS sequence"/>
</dbReference>
<keyword evidence="2" id="KW-1133">Transmembrane helix</keyword>
<feature type="compositionally biased region" description="Basic and acidic residues" evidence="1">
    <location>
        <begin position="469"/>
        <end position="488"/>
    </location>
</feature>
<dbReference type="GO" id="GO:0008237">
    <property type="term" value="F:metallopeptidase activity"/>
    <property type="evidence" value="ECO:0007669"/>
    <property type="project" value="UniProtKB-KW"/>
</dbReference>
<keyword evidence="4" id="KW-0482">Metalloprotease</keyword>
<keyword evidence="4" id="KW-0378">Hydrolase</keyword>
<dbReference type="CDD" id="cd07341">
    <property type="entry name" value="M56_BlaR1_MecR1_like"/>
    <property type="match status" value="1"/>
</dbReference>
<name>A0A851GC95_9BACT</name>
<gene>
    <name evidence="4" type="ORF">HW115_04215</name>
</gene>
<dbReference type="Pfam" id="PF05569">
    <property type="entry name" value="Peptidase_M56"/>
    <property type="match status" value="1"/>
</dbReference>
<dbReference type="InterPro" id="IPR008756">
    <property type="entry name" value="Peptidase_M56"/>
</dbReference>
<dbReference type="PANTHER" id="PTHR34978:SF3">
    <property type="entry name" value="SLR0241 PROTEIN"/>
    <property type="match status" value="1"/>
</dbReference>
<dbReference type="InterPro" id="IPR052173">
    <property type="entry name" value="Beta-lactam_resp_regulator"/>
</dbReference>
<accession>A0A851GC95</accession>
<keyword evidence="4" id="KW-0645">Protease</keyword>
<feature type="transmembrane region" description="Helical" evidence="2">
    <location>
        <begin position="6"/>
        <end position="25"/>
    </location>
</feature>
<protein>
    <submittedName>
        <fullName evidence="4">M48 family metalloprotease</fullName>
    </submittedName>
</protein>
<evidence type="ECO:0000256" key="1">
    <source>
        <dbReference type="SAM" id="MobiDB-lite"/>
    </source>
</evidence>
<sequence length="519" mass="58498">MMEAIIQGVVSNVVFASVLAVFAWLVGRFAKRPHLSYLLWLLVLVKLVTPPVVSIPCIEPIQAAEVASDEAGRLLPMEVTALENVSVESASSLGVSSALMMVFSLVSVVVLIWTIVRAIAFHHLVIAETRPVPPKVDKMARQLASAIGLRKLPELCVTTANLSPMVWWMGKRVRVILPEAMFETMSDDQCCWVLVHELTHVKRRDHIVRWLECFAGVLFWWNPVMWWARKQLRIYEEWCCDTEVLEVMEAQPKDYAHALLSVVEKLVVPGGRPPVMASQMNSGGQLEQRINIIMNQEKIRKTSKLIRAGVFAGVAVTLPMGIVTAEGDDRKEKAAYKDAYKAPTMDVIKQRLDAAVKAGELTQEQADQKLEYYKKNQGQKGKRSGMRARYREYEQELKKKVAAGELSEEEAKEKLMHMKKRIAMASKKKDAYAAPSIEQVKRRLDAAVEAGELSQEDADLKLKHYQERLKRGQSDRLDKAPSIDEVKRAHAKAVKSGRMTQEQADARLKEFMKRQSGAE</sequence>
<evidence type="ECO:0000313" key="5">
    <source>
        <dbReference type="Proteomes" id="UP000557872"/>
    </source>
</evidence>
<comment type="caution">
    <text evidence="4">The sequence shown here is derived from an EMBL/GenBank/DDBJ whole genome shotgun (WGS) entry which is preliminary data.</text>
</comment>
<dbReference type="PANTHER" id="PTHR34978">
    <property type="entry name" value="POSSIBLE SENSOR-TRANSDUCER PROTEIN BLAR"/>
    <property type="match status" value="1"/>
</dbReference>
<feature type="transmembrane region" description="Helical" evidence="2">
    <location>
        <begin position="37"/>
        <end position="55"/>
    </location>
</feature>
<keyword evidence="2" id="KW-0812">Transmembrane</keyword>
<proteinExistence type="predicted"/>
<feature type="transmembrane region" description="Helical" evidence="2">
    <location>
        <begin position="98"/>
        <end position="120"/>
    </location>
</feature>
<feature type="domain" description="Peptidase M56" evidence="3">
    <location>
        <begin position="12"/>
        <end position="293"/>
    </location>
</feature>
<dbReference type="AlphaFoldDB" id="A0A851GC95"/>
<keyword evidence="5" id="KW-1185">Reference proteome</keyword>
<evidence type="ECO:0000259" key="3">
    <source>
        <dbReference type="Pfam" id="PF05569"/>
    </source>
</evidence>
<organism evidence="4 5">
    <name type="scientific">Oceaniferula marina</name>
    <dbReference type="NCBI Taxonomy" id="2748318"/>
    <lineage>
        <taxon>Bacteria</taxon>
        <taxon>Pseudomonadati</taxon>
        <taxon>Verrucomicrobiota</taxon>
        <taxon>Verrucomicrobiia</taxon>
        <taxon>Verrucomicrobiales</taxon>
        <taxon>Verrucomicrobiaceae</taxon>
        <taxon>Oceaniferula</taxon>
    </lineage>
</organism>
<reference evidence="4 5" key="1">
    <citation type="submission" date="2020-07" db="EMBL/GenBank/DDBJ databases">
        <title>Roseicoccus Jingziensis gen. nov., sp. nov., isolated from coastal seawater.</title>
        <authorList>
            <person name="Feng X."/>
        </authorList>
    </citation>
    <scope>NUCLEOTIDE SEQUENCE [LARGE SCALE GENOMIC DNA]</scope>
    <source>
        <strain evidence="4 5">N1E253</strain>
    </source>
</reference>
<feature type="compositionally biased region" description="Basic and acidic residues" evidence="1">
    <location>
        <begin position="504"/>
        <end position="513"/>
    </location>
</feature>
<evidence type="ECO:0000256" key="2">
    <source>
        <dbReference type="SAM" id="Phobius"/>
    </source>
</evidence>
<dbReference type="EMBL" id="JACBAZ010000001">
    <property type="protein sequence ID" value="NWK54799.1"/>
    <property type="molecule type" value="Genomic_DNA"/>
</dbReference>
<evidence type="ECO:0000313" key="4">
    <source>
        <dbReference type="EMBL" id="NWK54799.1"/>
    </source>
</evidence>
<dbReference type="RefSeq" id="WP_178931304.1">
    <property type="nucleotide sequence ID" value="NZ_JACBAZ010000001.1"/>
</dbReference>